<protein>
    <submittedName>
        <fullName evidence="2">Uncharacterized protein</fullName>
    </submittedName>
</protein>
<dbReference type="EMBL" id="KV429100">
    <property type="protein sequence ID" value="KZT65762.1"/>
    <property type="molecule type" value="Genomic_DNA"/>
</dbReference>
<dbReference type="PANTHER" id="PTHR38926">
    <property type="entry name" value="F-BOX DOMAIN CONTAINING PROTEIN, EXPRESSED"/>
    <property type="match status" value="1"/>
</dbReference>
<name>A0A165MJC0_9APHY</name>
<proteinExistence type="predicted"/>
<gene>
    <name evidence="2" type="ORF">DAEQUDRAFT_499247</name>
</gene>
<organism evidence="2 3">
    <name type="scientific">Daedalea quercina L-15889</name>
    <dbReference type="NCBI Taxonomy" id="1314783"/>
    <lineage>
        <taxon>Eukaryota</taxon>
        <taxon>Fungi</taxon>
        <taxon>Dikarya</taxon>
        <taxon>Basidiomycota</taxon>
        <taxon>Agaricomycotina</taxon>
        <taxon>Agaricomycetes</taxon>
        <taxon>Polyporales</taxon>
        <taxon>Fomitopsis</taxon>
    </lineage>
</organism>
<dbReference type="AlphaFoldDB" id="A0A165MJC0"/>
<accession>A0A165MJC0</accession>
<feature type="region of interest" description="Disordered" evidence="1">
    <location>
        <begin position="23"/>
        <end position="52"/>
    </location>
</feature>
<evidence type="ECO:0000313" key="2">
    <source>
        <dbReference type="EMBL" id="KZT65762.1"/>
    </source>
</evidence>
<dbReference type="PANTHER" id="PTHR38926:SF72">
    <property type="entry name" value="IM:7136021-RELATED"/>
    <property type="match status" value="1"/>
</dbReference>
<reference evidence="2 3" key="1">
    <citation type="journal article" date="2016" name="Mol. Biol. Evol.">
        <title>Comparative Genomics of Early-Diverging Mushroom-Forming Fungi Provides Insights into the Origins of Lignocellulose Decay Capabilities.</title>
        <authorList>
            <person name="Nagy L.G."/>
            <person name="Riley R."/>
            <person name="Tritt A."/>
            <person name="Adam C."/>
            <person name="Daum C."/>
            <person name="Floudas D."/>
            <person name="Sun H."/>
            <person name="Yadav J.S."/>
            <person name="Pangilinan J."/>
            <person name="Larsson K.H."/>
            <person name="Matsuura K."/>
            <person name="Barry K."/>
            <person name="Labutti K."/>
            <person name="Kuo R."/>
            <person name="Ohm R.A."/>
            <person name="Bhattacharya S.S."/>
            <person name="Shirouzu T."/>
            <person name="Yoshinaga Y."/>
            <person name="Martin F.M."/>
            <person name="Grigoriev I.V."/>
            <person name="Hibbett D.S."/>
        </authorList>
    </citation>
    <scope>NUCLEOTIDE SEQUENCE [LARGE SCALE GENOMIC DNA]</scope>
    <source>
        <strain evidence="2 3">L-15889</strain>
    </source>
</reference>
<keyword evidence="3" id="KW-1185">Reference proteome</keyword>
<dbReference type="OrthoDB" id="2801457at2759"/>
<evidence type="ECO:0000256" key="1">
    <source>
        <dbReference type="SAM" id="MobiDB-lite"/>
    </source>
</evidence>
<dbReference type="Proteomes" id="UP000076727">
    <property type="component" value="Unassembled WGS sequence"/>
</dbReference>
<dbReference type="Gene3D" id="1.20.1280.50">
    <property type="match status" value="1"/>
</dbReference>
<sequence>MQTRAIRAGRASGVKRAQIATARGTRTRTMRPQPDQLCDRTNVPIPDGESTSPIRQLPDDLLHDIFCAIASTCSHATQDGDVVSGSILVLPISHVCRYWRALALVSPRLWSFLHITTSSRVPMVREFLLRSQDAPLAVRLRGPKSVWDPSEDVVRAAQLLAGYTDRIEDFHIGQFFREDMAKVLAFYADKSALHLRYLTAYSGSYVEVPALFAGGMPSLRSLRIARISMPWLPYRDMFEIDIPNQSTPAIEDILWTLHHSPSLETFSLIMYGDPSAAITSDPVPTNRIHLSRLQRLLLGTMHDTDDVLQILPHLEFPASASVALRLRRRLRTKADLGDLSPSIRAVQARVIEGFLQFICVDGLHSIIFRSVDDIFSVEWQWGEWRWGTDDEEDSSSTENTLDCVTLPCLQSLVIHTNQYYPRTDQWREVLQRVPTIRRLEIDFRAGQLGSAWPKTRALFEALGGDGADGEVVCPRLTHLVVKRTISTGAQEAWDGLIHALYSRGKKGAPQLEYLDITGQDQRRAALPVGCLDILKGLVANIDIHNGMLRSL</sequence>
<evidence type="ECO:0000313" key="3">
    <source>
        <dbReference type="Proteomes" id="UP000076727"/>
    </source>
</evidence>